<feature type="transmembrane region" description="Helical" evidence="1">
    <location>
        <begin position="48"/>
        <end position="66"/>
    </location>
</feature>
<gene>
    <name evidence="2" type="ORF">CIL03_10200</name>
</gene>
<dbReference type="Proteomes" id="UP000216498">
    <property type="component" value="Unassembled WGS sequence"/>
</dbReference>
<keyword evidence="1" id="KW-0812">Transmembrane</keyword>
<evidence type="ECO:0000313" key="2">
    <source>
        <dbReference type="EMBL" id="OZU88652.1"/>
    </source>
</evidence>
<dbReference type="AlphaFoldDB" id="A0A265N9G4"/>
<sequence length="115" mass="14339">MQNEFSYTFKWWVVKETFFPWVITYVPFVYGAFLIGTIWIFYFTFGRFWLYLITNIVIDFLFAFPMNEWFEKLGLYKLVNYTNWNIFFTFIFMALVIYCYQLWQEKIFKNKNESG</sequence>
<proteinExistence type="predicted"/>
<feature type="transmembrane region" description="Helical" evidence="1">
    <location>
        <begin position="18"/>
        <end position="41"/>
    </location>
</feature>
<protein>
    <submittedName>
        <fullName evidence="2">Uncharacterized protein</fullName>
    </submittedName>
</protein>
<accession>A0A265N9G4</accession>
<name>A0A265N9G4_9BACI</name>
<evidence type="ECO:0000313" key="3">
    <source>
        <dbReference type="Proteomes" id="UP000216498"/>
    </source>
</evidence>
<comment type="caution">
    <text evidence="2">The sequence shown here is derived from an EMBL/GenBank/DDBJ whole genome shotgun (WGS) entry which is preliminary data.</text>
</comment>
<reference evidence="2 3" key="1">
    <citation type="submission" date="2017-08" db="EMBL/GenBank/DDBJ databases">
        <title>Virgibacillus indicus sp. nov. and Virgibacillus profoundi sp. nov, two moderately halophilic bacteria isolated from marine sediment by using the Microfluidic Streak Plate.</title>
        <authorList>
            <person name="Xu B."/>
            <person name="Hu B."/>
            <person name="Wang J."/>
            <person name="Zhu Y."/>
            <person name="Huang L."/>
            <person name="Du W."/>
            <person name="Huang Y."/>
        </authorList>
    </citation>
    <scope>NUCLEOTIDE SEQUENCE [LARGE SCALE GENOMIC DNA]</scope>
    <source>
        <strain evidence="2 3">IO3-P2-C2</strain>
    </source>
</reference>
<keyword evidence="1" id="KW-0472">Membrane</keyword>
<dbReference type="EMBL" id="NPMS01000004">
    <property type="protein sequence ID" value="OZU88652.1"/>
    <property type="molecule type" value="Genomic_DNA"/>
</dbReference>
<organism evidence="2 3">
    <name type="scientific">Virgibacillus indicus</name>
    <dbReference type="NCBI Taxonomy" id="2024554"/>
    <lineage>
        <taxon>Bacteria</taxon>
        <taxon>Bacillati</taxon>
        <taxon>Bacillota</taxon>
        <taxon>Bacilli</taxon>
        <taxon>Bacillales</taxon>
        <taxon>Bacillaceae</taxon>
        <taxon>Virgibacillus</taxon>
    </lineage>
</organism>
<keyword evidence="1" id="KW-1133">Transmembrane helix</keyword>
<keyword evidence="3" id="KW-1185">Reference proteome</keyword>
<feature type="transmembrane region" description="Helical" evidence="1">
    <location>
        <begin position="86"/>
        <end position="103"/>
    </location>
</feature>
<evidence type="ECO:0000256" key="1">
    <source>
        <dbReference type="SAM" id="Phobius"/>
    </source>
</evidence>